<keyword evidence="1" id="KW-0805">Transcription regulation</keyword>
<dbReference type="AlphaFoldDB" id="A0A3E4QNU7"/>
<proteinExistence type="predicted"/>
<dbReference type="InterPro" id="IPR036390">
    <property type="entry name" value="WH_DNA-bd_sf"/>
</dbReference>
<evidence type="ECO:0000256" key="1">
    <source>
        <dbReference type="ARBA" id="ARBA00023015"/>
    </source>
</evidence>
<reference evidence="5 6" key="1">
    <citation type="submission" date="2018-08" db="EMBL/GenBank/DDBJ databases">
        <title>A genome reference for cultivated species of the human gut microbiota.</title>
        <authorList>
            <person name="Zou Y."/>
            <person name="Xue W."/>
            <person name="Luo G."/>
        </authorList>
    </citation>
    <scope>NUCLEOTIDE SEQUENCE [LARGE SCALE GENOMIC DNA]</scope>
    <source>
        <strain evidence="5 6">TF08-14</strain>
    </source>
</reference>
<sequence length="159" mass="18162">MAENELEKRFAVVYSKFKLHFYQETFARFQNREASLTTVEAFAMEAIYALGSPTVKEFADFMRVSSSNAAYKIASLVRKGYVEKVQSEEDGREYHLMPTQKYLDYYNISSDYMRTVMGRLRERLTPDQLDGLSDLLKMMSDLMTEVALPGEGGGAEGDE</sequence>
<accession>A0A3E4QNU7</accession>
<keyword evidence="2" id="KW-0238">DNA-binding</keyword>
<dbReference type="SUPFAM" id="SSF46785">
    <property type="entry name" value="Winged helix' DNA-binding domain"/>
    <property type="match status" value="1"/>
</dbReference>
<dbReference type="GO" id="GO:0003700">
    <property type="term" value="F:DNA-binding transcription factor activity"/>
    <property type="evidence" value="ECO:0007669"/>
    <property type="project" value="InterPro"/>
</dbReference>
<dbReference type="EMBL" id="QSRJ01000016">
    <property type="protein sequence ID" value="RGL07450.1"/>
    <property type="molecule type" value="Genomic_DNA"/>
</dbReference>
<dbReference type="PANTHER" id="PTHR42756">
    <property type="entry name" value="TRANSCRIPTIONAL REGULATOR, MARR"/>
    <property type="match status" value="1"/>
</dbReference>
<gene>
    <name evidence="5" type="ORF">DXC81_10245</name>
</gene>
<evidence type="ECO:0000256" key="2">
    <source>
        <dbReference type="ARBA" id="ARBA00023125"/>
    </source>
</evidence>
<evidence type="ECO:0000256" key="3">
    <source>
        <dbReference type="ARBA" id="ARBA00023163"/>
    </source>
</evidence>
<evidence type="ECO:0000313" key="5">
    <source>
        <dbReference type="EMBL" id="RGL07450.1"/>
    </source>
</evidence>
<evidence type="ECO:0000313" key="6">
    <source>
        <dbReference type="Proteomes" id="UP000260943"/>
    </source>
</evidence>
<dbReference type="PROSITE" id="PS50995">
    <property type="entry name" value="HTH_MARR_2"/>
    <property type="match status" value="1"/>
</dbReference>
<dbReference type="SMART" id="SM00347">
    <property type="entry name" value="HTH_MARR"/>
    <property type="match status" value="1"/>
</dbReference>
<dbReference type="Pfam" id="PF01047">
    <property type="entry name" value="MarR"/>
    <property type="match status" value="1"/>
</dbReference>
<evidence type="ECO:0000259" key="4">
    <source>
        <dbReference type="PROSITE" id="PS50995"/>
    </source>
</evidence>
<dbReference type="GO" id="GO:0003677">
    <property type="term" value="F:DNA binding"/>
    <property type="evidence" value="ECO:0007669"/>
    <property type="project" value="UniProtKB-KW"/>
</dbReference>
<organism evidence="5 6">
    <name type="scientific">Collinsella tanakaei</name>
    <dbReference type="NCBI Taxonomy" id="626935"/>
    <lineage>
        <taxon>Bacteria</taxon>
        <taxon>Bacillati</taxon>
        <taxon>Actinomycetota</taxon>
        <taxon>Coriobacteriia</taxon>
        <taxon>Coriobacteriales</taxon>
        <taxon>Coriobacteriaceae</taxon>
        <taxon>Collinsella</taxon>
    </lineage>
</organism>
<feature type="domain" description="HTH marR-type" evidence="4">
    <location>
        <begin position="3"/>
        <end position="141"/>
    </location>
</feature>
<dbReference type="InterPro" id="IPR000835">
    <property type="entry name" value="HTH_MarR-typ"/>
</dbReference>
<dbReference type="Gene3D" id="1.10.10.10">
    <property type="entry name" value="Winged helix-like DNA-binding domain superfamily/Winged helix DNA-binding domain"/>
    <property type="match status" value="1"/>
</dbReference>
<keyword evidence="3" id="KW-0804">Transcription</keyword>
<dbReference type="Proteomes" id="UP000260943">
    <property type="component" value="Unassembled WGS sequence"/>
</dbReference>
<name>A0A3E4QNU7_9ACTN</name>
<dbReference type="PANTHER" id="PTHR42756:SF1">
    <property type="entry name" value="TRANSCRIPTIONAL REPRESSOR OF EMRAB OPERON"/>
    <property type="match status" value="1"/>
</dbReference>
<dbReference type="InterPro" id="IPR036388">
    <property type="entry name" value="WH-like_DNA-bd_sf"/>
</dbReference>
<dbReference type="RefSeq" id="WP_117680304.1">
    <property type="nucleotide sequence ID" value="NZ_JAQCWE010000001.1"/>
</dbReference>
<protein>
    <submittedName>
        <fullName evidence="5">MarR family transcriptional regulator</fullName>
    </submittedName>
</protein>
<comment type="caution">
    <text evidence="5">The sequence shown here is derived from an EMBL/GenBank/DDBJ whole genome shotgun (WGS) entry which is preliminary data.</text>
</comment>